<feature type="transmembrane region" description="Helical" evidence="1">
    <location>
        <begin position="44"/>
        <end position="64"/>
    </location>
</feature>
<reference evidence="2" key="1">
    <citation type="submission" date="2020-10" db="EMBL/GenBank/DDBJ databases">
        <authorList>
            <person name="Gilroy R."/>
        </authorList>
    </citation>
    <scope>NUCLEOTIDE SEQUENCE</scope>
    <source>
        <strain evidence="2">CHK186-9395</strain>
    </source>
</reference>
<keyword evidence="1" id="KW-1133">Transmembrane helix</keyword>
<evidence type="ECO:0000256" key="1">
    <source>
        <dbReference type="SAM" id="Phobius"/>
    </source>
</evidence>
<protein>
    <submittedName>
        <fullName evidence="2">Uncharacterized protein</fullName>
    </submittedName>
</protein>
<reference evidence="2" key="2">
    <citation type="journal article" date="2021" name="PeerJ">
        <title>Extensive microbial diversity within the chicken gut microbiome revealed by metagenomics and culture.</title>
        <authorList>
            <person name="Gilroy R."/>
            <person name="Ravi A."/>
            <person name="Getino M."/>
            <person name="Pursley I."/>
            <person name="Horton D.L."/>
            <person name="Alikhan N.F."/>
            <person name="Baker D."/>
            <person name="Gharbi K."/>
            <person name="Hall N."/>
            <person name="Watson M."/>
            <person name="Adriaenssens E.M."/>
            <person name="Foster-Nyarko E."/>
            <person name="Jarju S."/>
            <person name="Secka A."/>
            <person name="Antonio M."/>
            <person name="Oren A."/>
            <person name="Chaudhuri R.R."/>
            <person name="La Ragione R."/>
            <person name="Hildebrand F."/>
            <person name="Pallen M.J."/>
        </authorList>
    </citation>
    <scope>NUCLEOTIDE SEQUENCE</scope>
    <source>
        <strain evidence="2">CHK186-9395</strain>
    </source>
</reference>
<name>A0A9D1NEQ3_9FIRM</name>
<organism evidence="2 3">
    <name type="scientific">Candidatus Caccopulliclostridium gallistercoris</name>
    <dbReference type="NCBI Taxonomy" id="2840719"/>
    <lineage>
        <taxon>Bacteria</taxon>
        <taxon>Bacillati</taxon>
        <taxon>Bacillota</taxon>
        <taxon>Clostridia</taxon>
        <taxon>Candidatus Caccopulliclostridium</taxon>
    </lineage>
</organism>
<evidence type="ECO:0000313" key="2">
    <source>
        <dbReference type="EMBL" id="HIV01475.1"/>
    </source>
</evidence>
<proteinExistence type="predicted"/>
<accession>A0A9D1NEQ3</accession>
<dbReference type="AlphaFoldDB" id="A0A9D1NEQ3"/>
<evidence type="ECO:0000313" key="3">
    <source>
        <dbReference type="Proteomes" id="UP000886861"/>
    </source>
</evidence>
<keyword evidence="1" id="KW-0812">Transmembrane</keyword>
<keyword evidence="1" id="KW-0472">Membrane</keyword>
<sequence length="83" mass="9904">MQKDVKKQYKKDVKRIFIWLLILLPFLAVITFCFSYFLNMSNGLNIFLLVIIGGFGVLLLEFIYRKVQEKKEKQPKKRDPYAD</sequence>
<gene>
    <name evidence="2" type="ORF">IAA62_02860</name>
</gene>
<dbReference type="Proteomes" id="UP000886861">
    <property type="component" value="Unassembled WGS sequence"/>
</dbReference>
<feature type="transmembrane region" description="Helical" evidence="1">
    <location>
        <begin position="16"/>
        <end position="38"/>
    </location>
</feature>
<dbReference type="EMBL" id="DVOJ01000010">
    <property type="protein sequence ID" value="HIV01475.1"/>
    <property type="molecule type" value="Genomic_DNA"/>
</dbReference>
<comment type="caution">
    <text evidence="2">The sequence shown here is derived from an EMBL/GenBank/DDBJ whole genome shotgun (WGS) entry which is preliminary data.</text>
</comment>